<dbReference type="NCBIfam" id="TIGR02937">
    <property type="entry name" value="sigma70-ECF"/>
    <property type="match status" value="1"/>
</dbReference>
<dbReference type="GO" id="GO:0006352">
    <property type="term" value="P:DNA-templated transcription initiation"/>
    <property type="evidence" value="ECO:0007669"/>
    <property type="project" value="InterPro"/>
</dbReference>
<proteinExistence type="inferred from homology"/>
<evidence type="ECO:0000259" key="6">
    <source>
        <dbReference type="Pfam" id="PF04542"/>
    </source>
</evidence>
<keyword evidence="5" id="KW-0804">Transcription</keyword>
<dbReference type="InterPro" id="IPR014284">
    <property type="entry name" value="RNA_pol_sigma-70_dom"/>
</dbReference>
<keyword evidence="2" id="KW-0805">Transcription regulation</keyword>
<dbReference type="InterPro" id="IPR013325">
    <property type="entry name" value="RNA_pol_sigma_r2"/>
</dbReference>
<keyword evidence="9" id="KW-1185">Reference proteome</keyword>
<dbReference type="SUPFAM" id="SSF88946">
    <property type="entry name" value="Sigma2 domain of RNA polymerase sigma factors"/>
    <property type="match status" value="1"/>
</dbReference>
<sequence>MTPGFDDFLDDRLDGLLRYATALTGDPYLAQDIVQEVLLRAQQNWHRIESPPTYVRRMVTNEYLSWRRRRSVRSTVPSAPEVLDALGTPVADPSARYDERDAMRGRLAALPRKQRAAVVLRYYEDYSDAEIATELGCRESTVRSQIARALRALRDADPADADASADNSGAVR</sequence>
<evidence type="ECO:0000313" key="9">
    <source>
        <dbReference type="Proteomes" id="UP000242444"/>
    </source>
</evidence>
<reference evidence="8 9" key="1">
    <citation type="submission" date="2017-07" db="EMBL/GenBank/DDBJ databases">
        <title>Amycolatopsis antarcticus sp. nov., isolated from the surface of an Antarcticus brown macroalga.</title>
        <authorList>
            <person name="Wang J."/>
            <person name="Leiva S."/>
            <person name="Huang J."/>
            <person name="Huang Y."/>
        </authorList>
    </citation>
    <scope>NUCLEOTIDE SEQUENCE [LARGE SCALE GENOMIC DNA]</scope>
    <source>
        <strain evidence="8 9">AU-G6</strain>
    </source>
</reference>
<dbReference type="InParanoid" id="A0A263CYS8"/>
<gene>
    <name evidence="8" type="ORF">CFN78_25290</name>
</gene>
<dbReference type="Pfam" id="PF08281">
    <property type="entry name" value="Sigma70_r4_2"/>
    <property type="match status" value="1"/>
</dbReference>
<evidence type="ECO:0000256" key="2">
    <source>
        <dbReference type="ARBA" id="ARBA00023015"/>
    </source>
</evidence>
<dbReference type="AlphaFoldDB" id="A0A263CYS8"/>
<dbReference type="GO" id="GO:0016987">
    <property type="term" value="F:sigma factor activity"/>
    <property type="evidence" value="ECO:0007669"/>
    <property type="project" value="UniProtKB-KW"/>
</dbReference>
<accession>A0A263CYS8</accession>
<dbReference type="Gene3D" id="1.10.1740.10">
    <property type="match status" value="1"/>
</dbReference>
<comment type="similarity">
    <text evidence="1">Belongs to the sigma-70 factor family. ECF subfamily.</text>
</comment>
<dbReference type="InterPro" id="IPR013324">
    <property type="entry name" value="RNA_pol_sigma_r3/r4-like"/>
</dbReference>
<dbReference type="InterPro" id="IPR007627">
    <property type="entry name" value="RNA_pol_sigma70_r2"/>
</dbReference>
<evidence type="ECO:0000256" key="1">
    <source>
        <dbReference type="ARBA" id="ARBA00010641"/>
    </source>
</evidence>
<dbReference type="InterPro" id="IPR036388">
    <property type="entry name" value="WH-like_DNA-bd_sf"/>
</dbReference>
<evidence type="ECO:0000313" key="8">
    <source>
        <dbReference type="EMBL" id="OZM70476.1"/>
    </source>
</evidence>
<dbReference type="Gene3D" id="1.10.10.10">
    <property type="entry name" value="Winged helix-like DNA-binding domain superfamily/Winged helix DNA-binding domain"/>
    <property type="match status" value="1"/>
</dbReference>
<name>A0A263CYS8_9PSEU</name>
<evidence type="ECO:0000256" key="4">
    <source>
        <dbReference type="ARBA" id="ARBA00023125"/>
    </source>
</evidence>
<dbReference type="PANTHER" id="PTHR43133">
    <property type="entry name" value="RNA POLYMERASE ECF-TYPE SIGMA FACTO"/>
    <property type="match status" value="1"/>
</dbReference>
<evidence type="ECO:0000256" key="3">
    <source>
        <dbReference type="ARBA" id="ARBA00023082"/>
    </source>
</evidence>
<evidence type="ECO:0000259" key="7">
    <source>
        <dbReference type="Pfam" id="PF08281"/>
    </source>
</evidence>
<dbReference type="PANTHER" id="PTHR43133:SF50">
    <property type="entry name" value="ECF RNA POLYMERASE SIGMA FACTOR SIGM"/>
    <property type="match status" value="1"/>
</dbReference>
<comment type="caution">
    <text evidence="8">The sequence shown here is derived from an EMBL/GenBank/DDBJ whole genome shotgun (WGS) entry which is preliminary data.</text>
</comment>
<dbReference type="OrthoDB" id="3692620at2"/>
<dbReference type="RefSeq" id="WP_094865534.1">
    <property type="nucleotide sequence ID" value="NZ_NKYE01000020.1"/>
</dbReference>
<keyword evidence="3" id="KW-0731">Sigma factor</keyword>
<feature type="domain" description="RNA polymerase sigma factor 70 region 4 type 2" evidence="7">
    <location>
        <begin position="102"/>
        <end position="153"/>
    </location>
</feature>
<feature type="domain" description="RNA polymerase sigma-70 region 2" evidence="6">
    <location>
        <begin position="14"/>
        <end position="71"/>
    </location>
</feature>
<evidence type="ECO:0000256" key="5">
    <source>
        <dbReference type="ARBA" id="ARBA00023163"/>
    </source>
</evidence>
<dbReference type="GO" id="GO:0003677">
    <property type="term" value="F:DNA binding"/>
    <property type="evidence" value="ECO:0007669"/>
    <property type="project" value="UniProtKB-KW"/>
</dbReference>
<dbReference type="Proteomes" id="UP000242444">
    <property type="component" value="Unassembled WGS sequence"/>
</dbReference>
<dbReference type="SUPFAM" id="SSF88659">
    <property type="entry name" value="Sigma3 and sigma4 domains of RNA polymerase sigma factors"/>
    <property type="match status" value="1"/>
</dbReference>
<dbReference type="Pfam" id="PF04542">
    <property type="entry name" value="Sigma70_r2"/>
    <property type="match status" value="1"/>
</dbReference>
<organism evidence="8 9">
    <name type="scientific">Amycolatopsis antarctica</name>
    <dbReference type="NCBI Taxonomy" id="1854586"/>
    <lineage>
        <taxon>Bacteria</taxon>
        <taxon>Bacillati</taxon>
        <taxon>Actinomycetota</taxon>
        <taxon>Actinomycetes</taxon>
        <taxon>Pseudonocardiales</taxon>
        <taxon>Pseudonocardiaceae</taxon>
        <taxon>Amycolatopsis</taxon>
    </lineage>
</organism>
<keyword evidence="4" id="KW-0238">DNA-binding</keyword>
<protein>
    <submittedName>
        <fullName evidence="8">SigE family RNA polymerase sigma factor</fullName>
    </submittedName>
</protein>
<dbReference type="InterPro" id="IPR039425">
    <property type="entry name" value="RNA_pol_sigma-70-like"/>
</dbReference>
<dbReference type="EMBL" id="NKYE01000020">
    <property type="protein sequence ID" value="OZM70476.1"/>
    <property type="molecule type" value="Genomic_DNA"/>
</dbReference>
<dbReference type="CDD" id="cd06171">
    <property type="entry name" value="Sigma70_r4"/>
    <property type="match status" value="1"/>
</dbReference>
<dbReference type="InterPro" id="IPR013249">
    <property type="entry name" value="RNA_pol_sigma70_r4_t2"/>
</dbReference>